<name>X7F4E7_9RHOB</name>
<sequence length="40" mass="4256">MTEVSPGMISTDFIEGIADDTVTQVIAERAGGRIISRCNT</sequence>
<dbReference type="EMBL" id="JAME01000046">
    <property type="protein sequence ID" value="ETX26961.1"/>
    <property type="molecule type" value="Genomic_DNA"/>
</dbReference>
<reference evidence="1 2" key="1">
    <citation type="submission" date="2014-01" db="EMBL/GenBank/DDBJ databases">
        <title>Roseivivax isoporae LMG 25204 Genome Sequencing.</title>
        <authorList>
            <person name="Lai Q."/>
            <person name="Li G."/>
            <person name="Shao Z."/>
        </authorList>
    </citation>
    <scope>NUCLEOTIDE SEQUENCE [LARGE SCALE GENOMIC DNA]</scope>
    <source>
        <strain evidence="1 2">LMG 25204</strain>
    </source>
</reference>
<evidence type="ECO:0000313" key="1">
    <source>
        <dbReference type="EMBL" id="ETX26961.1"/>
    </source>
</evidence>
<keyword evidence="2" id="KW-1185">Reference proteome</keyword>
<protein>
    <submittedName>
        <fullName evidence="1">Uncharacterized protein</fullName>
    </submittedName>
</protein>
<organism evidence="1 2">
    <name type="scientific">Roseivivax isoporae LMG 25204</name>
    <dbReference type="NCBI Taxonomy" id="1449351"/>
    <lineage>
        <taxon>Bacteria</taxon>
        <taxon>Pseudomonadati</taxon>
        <taxon>Pseudomonadota</taxon>
        <taxon>Alphaproteobacteria</taxon>
        <taxon>Rhodobacterales</taxon>
        <taxon>Roseobacteraceae</taxon>
        <taxon>Roseivivax</taxon>
    </lineage>
</organism>
<dbReference type="AlphaFoldDB" id="X7F4E7"/>
<evidence type="ECO:0000313" key="2">
    <source>
        <dbReference type="Proteomes" id="UP000023430"/>
    </source>
</evidence>
<comment type="caution">
    <text evidence="1">The sequence shown here is derived from an EMBL/GenBank/DDBJ whole genome shotgun (WGS) entry which is preliminary data.</text>
</comment>
<dbReference type="RefSeq" id="WP_280113181.1">
    <property type="nucleotide sequence ID" value="NZ_JAME01000046.1"/>
</dbReference>
<proteinExistence type="predicted"/>
<gene>
    <name evidence="1" type="ORF">RISW2_17245</name>
</gene>
<accession>X7F4E7</accession>
<dbReference type="Proteomes" id="UP000023430">
    <property type="component" value="Unassembled WGS sequence"/>
</dbReference>